<evidence type="ECO:0000256" key="6">
    <source>
        <dbReference type="ARBA" id="ARBA00023157"/>
    </source>
</evidence>
<evidence type="ECO:0000256" key="8">
    <source>
        <dbReference type="ARBA" id="ARBA00036320"/>
    </source>
</evidence>
<dbReference type="SUPFAM" id="SSF50494">
    <property type="entry name" value="Trypsin-like serine proteases"/>
    <property type="match status" value="1"/>
</dbReference>
<name>A0A8C6WY96_9GOBI</name>
<evidence type="ECO:0000256" key="5">
    <source>
        <dbReference type="ARBA" id="ARBA00022825"/>
    </source>
</evidence>
<evidence type="ECO:0000256" key="4">
    <source>
        <dbReference type="ARBA" id="ARBA00022801"/>
    </source>
</evidence>
<evidence type="ECO:0000256" key="7">
    <source>
        <dbReference type="ARBA" id="ARBA00024195"/>
    </source>
</evidence>
<evidence type="ECO:0000259" key="11">
    <source>
        <dbReference type="PROSITE" id="PS50240"/>
    </source>
</evidence>
<reference evidence="12" key="1">
    <citation type="submission" date="2025-08" db="UniProtKB">
        <authorList>
            <consortium name="Ensembl"/>
        </authorList>
    </citation>
    <scope>IDENTIFICATION</scope>
</reference>
<evidence type="ECO:0000256" key="9">
    <source>
        <dbReference type="ARBA" id="ARBA00038868"/>
    </source>
</evidence>
<dbReference type="PANTHER" id="PTHR24264">
    <property type="entry name" value="TRYPSIN-RELATED"/>
    <property type="match status" value="1"/>
</dbReference>
<comment type="subcellular location">
    <subcellularLocation>
        <location evidence="1">Secreted</location>
    </subcellularLocation>
</comment>
<dbReference type="InterPro" id="IPR009003">
    <property type="entry name" value="Peptidase_S1_PA"/>
</dbReference>
<organism evidence="12 13">
    <name type="scientific">Neogobius melanostomus</name>
    <name type="common">round goby</name>
    <dbReference type="NCBI Taxonomy" id="47308"/>
    <lineage>
        <taxon>Eukaryota</taxon>
        <taxon>Metazoa</taxon>
        <taxon>Chordata</taxon>
        <taxon>Craniata</taxon>
        <taxon>Vertebrata</taxon>
        <taxon>Euteleostomi</taxon>
        <taxon>Actinopterygii</taxon>
        <taxon>Neopterygii</taxon>
        <taxon>Teleostei</taxon>
        <taxon>Neoteleostei</taxon>
        <taxon>Acanthomorphata</taxon>
        <taxon>Gobiaria</taxon>
        <taxon>Gobiiformes</taxon>
        <taxon>Gobioidei</taxon>
        <taxon>Gobiidae</taxon>
        <taxon>Benthophilinae</taxon>
        <taxon>Neogobiini</taxon>
        <taxon>Neogobius</taxon>
    </lineage>
</organism>
<evidence type="ECO:0000313" key="12">
    <source>
        <dbReference type="Ensembl" id="ENSNMLP00000040432.1"/>
    </source>
</evidence>
<keyword evidence="4" id="KW-0378">Hydrolase</keyword>
<sequence>MFLFVFHHVFFIAFLSLFCHIFVALCCFSNHVLCFVTFLQLFFVAFSSRFRRSFDTFFKLSCVLSSGGGGASLINDRWAVTAAHVVDHDVFEPLWYGGIVHGGSKNPVELQTEKNHYSSRLHQGNSGISSPICLPENNRGLQENELGTVAGFGMTAKNKVARMLKHAPIAVYSEQKCRATPDVKMQYTQNMFCAGADGKDSCEKDGGGPYFVPYLDAESRPFRLMGIVSWGAPCYQREHKGYYTKVEIMCMASLHSHLNRNRNQSPISKEQTIPNESHS</sequence>
<evidence type="ECO:0000256" key="10">
    <source>
        <dbReference type="SAM" id="Phobius"/>
    </source>
</evidence>
<keyword evidence="6" id="KW-1015">Disulfide bond</keyword>
<evidence type="ECO:0000313" key="13">
    <source>
        <dbReference type="Proteomes" id="UP000694523"/>
    </source>
</evidence>
<dbReference type="EC" id="3.4.21.4" evidence="9"/>
<dbReference type="GO" id="GO:0004252">
    <property type="term" value="F:serine-type endopeptidase activity"/>
    <property type="evidence" value="ECO:0007669"/>
    <property type="project" value="UniProtKB-EC"/>
</dbReference>
<comment type="catalytic activity">
    <reaction evidence="8">
        <text>Preferential cleavage: Arg-|-Xaa, Lys-|-Xaa.</text>
        <dbReference type="EC" id="3.4.21.4"/>
    </reaction>
</comment>
<dbReference type="InterPro" id="IPR001314">
    <property type="entry name" value="Peptidase_S1A"/>
</dbReference>
<evidence type="ECO:0000256" key="3">
    <source>
        <dbReference type="ARBA" id="ARBA00022670"/>
    </source>
</evidence>
<dbReference type="GO" id="GO:0005615">
    <property type="term" value="C:extracellular space"/>
    <property type="evidence" value="ECO:0007669"/>
    <property type="project" value="TreeGrafter"/>
</dbReference>
<proteinExistence type="inferred from homology"/>
<keyword evidence="5" id="KW-0720">Serine protease</keyword>
<keyword evidence="10" id="KW-0812">Transmembrane</keyword>
<protein>
    <recommendedName>
        <fullName evidence="9">trypsin</fullName>
        <ecNumber evidence="9">3.4.21.4</ecNumber>
    </recommendedName>
</protein>
<dbReference type="Gene3D" id="2.40.10.10">
    <property type="entry name" value="Trypsin-like serine proteases"/>
    <property type="match status" value="1"/>
</dbReference>
<feature type="transmembrane region" description="Helical" evidence="10">
    <location>
        <begin position="6"/>
        <end position="25"/>
    </location>
</feature>
<feature type="transmembrane region" description="Helical" evidence="10">
    <location>
        <begin position="32"/>
        <end position="50"/>
    </location>
</feature>
<dbReference type="InterPro" id="IPR001254">
    <property type="entry name" value="Trypsin_dom"/>
</dbReference>
<evidence type="ECO:0000256" key="1">
    <source>
        <dbReference type="ARBA" id="ARBA00004613"/>
    </source>
</evidence>
<dbReference type="Proteomes" id="UP000694523">
    <property type="component" value="Unplaced"/>
</dbReference>
<keyword evidence="10" id="KW-0472">Membrane</keyword>
<dbReference type="FunFam" id="2.40.10.10:FF:000002">
    <property type="entry name" value="Transmembrane protease serine"/>
    <property type="match status" value="1"/>
</dbReference>
<feature type="domain" description="Peptidase S1" evidence="11">
    <location>
        <begin position="70"/>
        <end position="263"/>
    </location>
</feature>
<keyword evidence="10" id="KW-1133">Transmembrane helix</keyword>
<keyword evidence="13" id="KW-1185">Reference proteome</keyword>
<comment type="similarity">
    <text evidence="7">Belongs to the peptidase S1 family. CLIP subfamily.</text>
</comment>
<dbReference type="PROSITE" id="PS50240">
    <property type="entry name" value="TRYPSIN_DOM"/>
    <property type="match status" value="1"/>
</dbReference>
<accession>A0A8C6WY96</accession>
<dbReference type="InterPro" id="IPR043504">
    <property type="entry name" value="Peptidase_S1_PA_chymotrypsin"/>
</dbReference>
<dbReference type="Ensembl" id="ENSNMLT00000044972.1">
    <property type="protein sequence ID" value="ENSNMLP00000040432.1"/>
    <property type="gene ID" value="ENSNMLG00000024837.1"/>
</dbReference>
<reference evidence="12" key="2">
    <citation type="submission" date="2025-09" db="UniProtKB">
        <authorList>
            <consortium name="Ensembl"/>
        </authorList>
    </citation>
    <scope>IDENTIFICATION</scope>
</reference>
<dbReference type="PANTHER" id="PTHR24264:SF65">
    <property type="entry name" value="SRCR DOMAIN-CONTAINING PROTEIN"/>
    <property type="match status" value="1"/>
</dbReference>
<dbReference type="GO" id="GO:0006508">
    <property type="term" value="P:proteolysis"/>
    <property type="evidence" value="ECO:0007669"/>
    <property type="project" value="UniProtKB-KW"/>
</dbReference>
<evidence type="ECO:0000256" key="2">
    <source>
        <dbReference type="ARBA" id="ARBA00022525"/>
    </source>
</evidence>
<dbReference type="Pfam" id="PF00089">
    <property type="entry name" value="Trypsin"/>
    <property type="match status" value="1"/>
</dbReference>
<dbReference type="PRINTS" id="PR00722">
    <property type="entry name" value="CHYMOTRYPSIN"/>
</dbReference>
<keyword evidence="2" id="KW-0964">Secreted</keyword>
<dbReference type="AlphaFoldDB" id="A0A8C6WY96"/>
<dbReference type="SMART" id="SM00020">
    <property type="entry name" value="Tryp_SPc"/>
    <property type="match status" value="1"/>
</dbReference>
<dbReference type="InterPro" id="IPR050127">
    <property type="entry name" value="Serine_Proteases_S1"/>
</dbReference>
<keyword evidence="3" id="KW-0645">Protease</keyword>